<gene>
    <name evidence="3" type="ORF">JK386_00790</name>
</gene>
<feature type="region of interest" description="Disordered" evidence="1">
    <location>
        <begin position="26"/>
        <end position="47"/>
    </location>
</feature>
<feature type="region of interest" description="Disordered" evidence="1">
    <location>
        <begin position="240"/>
        <end position="289"/>
    </location>
</feature>
<protein>
    <submittedName>
        <fullName evidence="3">HNH endonuclease</fullName>
    </submittedName>
</protein>
<dbReference type="Pfam" id="PF07510">
    <property type="entry name" value="GmrSD_C"/>
    <property type="match status" value="1"/>
</dbReference>
<accession>A0A938Y3A2</accession>
<comment type="caution">
    <text evidence="3">The sequence shown here is derived from an EMBL/GenBank/DDBJ whole genome shotgun (WGS) entry which is preliminary data.</text>
</comment>
<evidence type="ECO:0000259" key="2">
    <source>
        <dbReference type="Pfam" id="PF07510"/>
    </source>
</evidence>
<keyword evidence="3" id="KW-0255">Endonuclease</keyword>
<keyword evidence="4" id="KW-1185">Reference proteome</keyword>
<keyword evidence="3" id="KW-0378">Hydrolase</keyword>
<dbReference type="PANTHER" id="PTHR24094:SF15">
    <property type="entry name" value="AMP-DEPENDENT SYNTHETASE_LIGASE DOMAIN-CONTAINING PROTEIN-RELATED"/>
    <property type="match status" value="1"/>
</dbReference>
<sequence>MAALATGAVLLAGACAPFVTEAPTPERVAEGAGSPGSPGAGQEPGAVASGTALAQLETLTVKGRAPKTGYDRDHFGPSWTDDVDVTYGHNGCDTRNDILRRDLVGIVLKPGTRDCVVAAGVLPDPYTGRAIRFLRGQRTSAAVQIDHVVSLSDAWQTGAQRWGAATRTAFAGDPLNLLAADGRSNAAKSDSDTATWLPPYKAFRCEYVARQVAVKARYGLWVKPAEKDAMARVLSGCPTQPAPTAADATRPTRTAVRIDTQGIAAPTPSPTPRPALTTSRPAAGPPGRP</sequence>
<dbReference type="Proteomes" id="UP000663791">
    <property type="component" value="Unassembled WGS sequence"/>
</dbReference>
<feature type="compositionally biased region" description="Low complexity" evidence="1">
    <location>
        <begin position="240"/>
        <end position="255"/>
    </location>
</feature>
<name>A0A938Y3A2_9ACTN</name>
<evidence type="ECO:0000256" key="1">
    <source>
        <dbReference type="SAM" id="MobiDB-lite"/>
    </source>
</evidence>
<keyword evidence="3" id="KW-0540">Nuclease</keyword>
<dbReference type="GO" id="GO:0004519">
    <property type="term" value="F:endonuclease activity"/>
    <property type="evidence" value="ECO:0007669"/>
    <property type="project" value="UniProtKB-KW"/>
</dbReference>
<dbReference type="AlphaFoldDB" id="A0A938Y3A2"/>
<feature type="domain" description="GmrSD restriction endonucleases C-terminal" evidence="2">
    <location>
        <begin position="93"/>
        <end position="233"/>
    </location>
</feature>
<proteinExistence type="predicted"/>
<dbReference type="PANTHER" id="PTHR24094">
    <property type="entry name" value="SECRETED PROTEIN"/>
    <property type="match status" value="1"/>
</dbReference>
<dbReference type="EMBL" id="JAERTX010000001">
    <property type="protein sequence ID" value="MBM9458435.1"/>
    <property type="molecule type" value="Genomic_DNA"/>
</dbReference>
<dbReference type="InterPro" id="IPR011089">
    <property type="entry name" value="GmrSD_C"/>
</dbReference>
<reference evidence="3" key="1">
    <citation type="submission" date="2021-01" db="EMBL/GenBank/DDBJ databases">
        <title>Novel species in genus Nocardioides.</title>
        <authorList>
            <person name="Zhang G."/>
        </authorList>
    </citation>
    <scope>NUCLEOTIDE SEQUENCE</scope>
    <source>
        <strain evidence="3">Zg-536</strain>
    </source>
</reference>
<organism evidence="3 4">
    <name type="scientific">Nocardioides faecalis</name>
    <dbReference type="NCBI Taxonomy" id="2803858"/>
    <lineage>
        <taxon>Bacteria</taxon>
        <taxon>Bacillati</taxon>
        <taxon>Actinomycetota</taxon>
        <taxon>Actinomycetes</taxon>
        <taxon>Propionibacteriales</taxon>
        <taxon>Nocardioidaceae</taxon>
        <taxon>Nocardioides</taxon>
    </lineage>
</organism>
<evidence type="ECO:0000313" key="3">
    <source>
        <dbReference type="EMBL" id="MBM9458435.1"/>
    </source>
</evidence>
<evidence type="ECO:0000313" key="4">
    <source>
        <dbReference type="Proteomes" id="UP000663791"/>
    </source>
</evidence>